<dbReference type="GO" id="GO:0046872">
    <property type="term" value="F:metal ion binding"/>
    <property type="evidence" value="ECO:0007669"/>
    <property type="project" value="UniProtKB-KW"/>
</dbReference>
<dbReference type="InterPro" id="IPR013815">
    <property type="entry name" value="ATP_grasp_subdomain_1"/>
</dbReference>
<dbReference type="Gene3D" id="3.30.470.20">
    <property type="entry name" value="ATP-grasp fold, B domain"/>
    <property type="match status" value="1"/>
</dbReference>
<dbReference type="GO" id="GO:0005524">
    <property type="term" value="F:ATP binding"/>
    <property type="evidence" value="ECO:0007669"/>
    <property type="project" value="UniProtKB-KW"/>
</dbReference>
<evidence type="ECO:0000256" key="12">
    <source>
        <dbReference type="ARBA" id="ARBA00022842"/>
    </source>
</evidence>
<evidence type="ECO:0000256" key="2">
    <source>
        <dbReference type="ARBA" id="ARBA00002988"/>
    </source>
</evidence>
<dbReference type="InterPro" id="IPR002192">
    <property type="entry name" value="PPDK_AMP/ATP-bd"/>
</dbReference>
<keyword evidence="11" id="KW-0067">ATP-binding</keyword>
<comment type="cofactor">
    <cofactor evidence="1">
        <name>Mg(2+)</name>
        <dbReference type="ChEBI" id="CHEBI:18420"/>
    </cofactor>
</comment>
<dbReference type="EC" id="2.7.9.2" evidence="5"/>
<evidence type="ECO:0000256" key="4">
    <source>
        <dbReference type="ARBA" id="ARBA00007837"/>
    </source>
</evidence>
<keyword evidence="7" id="KW-0808">Transferase</keyword>
<dbReference type="Gene3D" id="3.30.1490.20">
    <property type="entry name" value="ATP-grasp fold, A domain"/>
    <property type="match status" value="1"/>
</dbReference>
<evidence type="ECO:0000256" key="11">
    <source>
        <dbReference type="ARBA" id="ARBA00022840"/>
    </source>
</evidence>
<keyword evidence="12" id="KW-0460">Magnesium</keyword>
<evidence type="ECO:0000256" key="1">
    <source>
        <dbReference type="ARBA" id="ARBA00001946"/>
    </source>
</evidence>
<dbReference type="InterPro" id="IPR006319">
    <property type="entry name" value="PEP_synth"/>
</dbReference>
<sequence length="355" mass="39786">MDTQNYVYWLRELDKDDVFIAGRKCKGLGEMLRAGLPVPPGFAISLKAYEKFIDETGVGKAISSYFEEIKDRLQDDVSLFDQASEYICQLIESRPIPGDIQSYILNYYRELCTRCNVENVRVAVRSSGPVSMPGQFDTFLNVQGEEELLDRVKKVWASSFNGRAMHYRMQRAMPVESSPIGIAVLKMVNARASGVMFTLDPLNGDRSTIFIEASWGLGESLVSGQVTPDKFALNKVTLSITKRIICNKSIEMVYGPQGDVVPVEVEPERQNAPCLTDEEIIQLGKLGKLVEANNKLPQDIEWAIDKDLPFPRNIILLQTRPETVWNKKEVKPLVKPNTSALSHIAGTLITGKKVR</sequence>
<protein>
    <recommendedName>
        <fullName evidence="6">Phosphoenolpyruvate synthase</fullName>
        <ecNumber evidence="5">2.7.9.2</ecNumber>
    </recommendedName>
    <alternativeName>
        <fullName evidence="13">Pyruvate, water dikinase</fullName>
    </alternativeName>
</protein>
<proteinExistence type="inferred from homology"/>
<evidence type="ECO:0000256" key="10">
    <source>
        <dbReference type="ARBA" id="ARBA00022777"/>
    </source>
</evidence>
<gene>
    <name evidence="16" type="ORF">Desgi_2406</name>
</gene>
<evidence type="ECO:0000256" key="7">
    <source>
        <dbReference type="ARBA" id="ARBA00022679"/>
    </source>
</evidence>
<dbReference type="STRING" id="767817.Desgi_2406"/>
<evidence type="ECO:0000256" key="9">
    <source>
        <dbReference type="ARBA" id="ARBA00022741"/>
    </source>
</evidence>
<evidence type="ECO:0000256" key="5">
    <source>
        <dbReference type="ARBA" id="ARBA00011996"/>
    </source>
</evidence>
<comment type="function">
    <text evidence="2">Catalyzes the phosphorylation of pyruvate to phosphoenolpyruvate.</text>
</comment>
<dbReference type="eggNOG" id="COG0574">
    <property type="taxonomic scope" value="Bacteria"/>
</dbReference>
<feature type="domain" description="Pyruvate phosphate dikinase AMP/ATP-binding" evidence="15">
    <location>
        <begin position="21"/>
        <end position="334"/>
    </location>
</feature>
<dbReference type="RefSeq" id="WP_006523062.1">
    <property type="nucleotide sequence ID" value="NC_021184.1"/>
</dbReference>
<dbReference type="HOGENOM" id="CLU_007308_6_0_9"/>
<evidence type="ECO:0000259" key="15">
    <source>
        <dbReference type="Pfam" id="PF01326"/>
    </source>
</evidence>
<comment type="similarity">
    <text evidence="4">Belongs to the PEP-utilizing enzyme family.</text>
</comment>
<dbReference type="PANTHER" id="PTHR43030:SF1">
    <property type="entry name" value="PHOSPHOENOLPYRUVATE SYNTHASE"/>
    <property type="match status" value="1"/>
</dbReference>
<keyword evidence="16" id="KW-0670">Pyruvate</keyword>
<dbReference type="SUPFAM" id="SSF56059">
    <property type="entry name" value="Glutathione synthetase ATP-binding domain-like"/>
    <property type="match status" value="1"/>
</dbReference>
<dbReference type="KEGG" id="dgi:Desgi_2406"/>
<evidence type="ECO:0000256" key="8">
    <source>
        <dbReference type="ARBA" id="ARBA00022723"/>
    </source>
</evidence>
<evidence type="ECO:0000256" key="14">
    <source>
        <dbReference type="ARBA" id="ARBA00047700"/>
    </source>
</evidence>
<dbReference type="UniPathway" id="UPA00138"/>
<keyword evidence="8" id="KW-0479">Metal-binding</keyword>
<keyword evidence="17" id="KW-1185">Reference proteome</keyword>
<reference evidence="16 17" key="1">
    <citation type="submission" date="2012-01" db="EMBL/GenBank/DDBJ databases">
        <title>Complete sequence of Desulfotomaculum gibsoniae DSM 7213.</title>
        <authorList>
            <consortium name="US DOE Joint Genome Institute"/>
            <person name="Lucas S."/>
            <person name="Han J."/>
            <person name="Lapidus A."/>
            <person name="Cheng J.-F."/>
            <person name="Goodwin L."/>
            <person name="Pitluck S."/>
            <person name="Peters L."/>
            <person name="Ovchinnikova G."/>
            <person name="Teshima H."/>
            <person name="Detter J.C."/>
            <person name="Han C."/>
            <person name="Tapia R."/>
            <person name="Land M."/>
            <person name="Hauser L."/>
            <person name="Kyrpides N."/>
            <person name="Ivanova N."/>
            <person name="Pagani I."/>
            <person name="Parshina S."/>
            <person name="Plugge C."/>
            <person name="Muyzer G."/>
            <person name="Kuever J."/>
            <person name="Ivanova A."/>
            <person name="Nazina T."/>
            <person name="Klenk H.-P."/>
            <person name="Brambilla E."/>
            <person name="Spring S."/>
            <person name="Stams A.F."/>
            <person name="Woyke T."/>
        </authorList>
    </citation>
    <scope>NUCLEOTIDE SEQUENCE [LARGE SCALE GENOMIC DNA]</scope>
    <source>
        <strain evidence="16 17">DSM 7213</strain>
    </source>
</reference>
<dbReference type="GO" id="GO:0006094">
    <property type="term" value="P:gluconeogenesis"/>
    <property type="evidence" value="ECO:0007669"/>
    <property type="project" value="UniProtKB-UniPathway"/>
</dbReference>
<keyword evidence="9" id="KW-0547">Nucleotide-binding</keyword>
<accession>R4KMP7</accession>
<comment type="catalytic activity">
    <reaction evidence="14">
        <text>pyruvate + ATP + H2O = phosphoenolpyruvate + AMP + phosphate + 2 H(+)</text>
        <dbReference type="Rhea" id="RHEA:11364"/>
        <dbReference type="ChEBI" id="CHEBI:15361"/>
        <dbReference type="ChEBI" id="CHEBI:15377"/>
        <dbReference type="ChEBI" id="CHEBI:15378"/>
        <dbReference type="ChEBI" id="CHEBI:30616"/>
        <dbReference type="ChEBI" id="CHEBI:43474"/>
        <dbReference type="ChEBI" id="CHEBI:58702"/>
        <dbReference type="ChEBI" id="CHEBI:456215"/>
        <dbReference type="EC" id="2.7.9.2"/>
    </reaction>
</comment>
<dbReference type="OrthoDB" id="9765468at2"/>
<evidence type="ECO:0000256" key="3">
    <source>
        <dbReference type="ARBA" id="ARBA00004742"/>
    </source>
</evidence>
<dbReference type="AlphaFoldDB" id="R4KMP7"/>
<dbReference type="Pfam" id="PF01326">
    <property type="entry name" value="PPDK_N"/>
    <property type="match status" value="1"/>
</dbReference>
<evidence type="ECO:0000313" key="16">
    <source>
        <dbReference type="EMBL" id="AGL01820.1"/>
    </source>
</evidence>
<evidence type="ECO:0000256" key="6">
    <source>
        <dbReference type="ARBA" id="ARBA00021623"/>
    </source>
</evidence>
<organism evidence="16 17">
    <name type="scientific">Desulfoscipio gibsoniae DSM 7213</name>
    <dbReference type="NCBI Taxonomy" id="767817"/>
    <lineage>
        <taxon>Bacteria</taxon>
        <taxon>Bacillati</taxon>
        <taxon>Bacillota</taxon>
        <taxon>Clostridia</taxon>
        <taxon>Eubacteriales</taxon>
        <taxon>Desulfallaceae</taxon>
        <taxon>Desulfoscipio</taxon>
    </lineage>
</organism>
<dbReference type="PANTHER" id="PTHR43030">
    <property type="entry name" value="PHOSPHOENOLPYRUVATE SYNTHASE"/>
    <property type="match status" value="1"/>
</dbReference>
<dbReference type="EMBL" id="CP003273">
    <property type="protein sequence ID" value="AGL01820.1"/>
    <property type="molecule type" value="Genomic_DNA"/>
</dbReference>
<comment type="pathway">
    <text evidence="3">Carbohydrate biosynthesis; gluconeogenesis.</text>
</comment>
<evidence type="ECO:0000313" key="17">
    <source>
        <dbReference type="Proteomes" id="UP000013520"/>
    </source>
</evidence>
<dbReference type="Proteomes" id="UP000013520">
    <property type="component" value="Chromosome"/>
</dbReference>
<evidence type="ECO:0000256" key="13">
    <source>
        <dbReference type="ARBA" id="ARBA00033470"/>
    </source>
</evidence>
<name>R4KMP7_9FIRM</name>
<keyword evidence="10 16" id="KW-0418">Kinase</keyword>
<dbReference type="GO" id="GO:0008986">
    <property type="term" value="F:pyruvate, water dikinase activity"/>
    <property type="evidence" value="ECO:0007669"/>
    <property type="project" value="UniProtKB-EC"/>
</dbReference>